<organism evidence="1 2">
    <name type="scientific">Euplotes crassus</name>
    <dbReference type="NCBI Taxonomy" id="5936"/>
    <lineage>
        <taxon>Eukaryota</taxon>
        <taxon>Sar</taxon>
        <taxon>Alveolata</taxon>
        <taxon>Ciliophora</taxon>
        <taxon>Intramacronucleata</taxon>
        <taxon>Spirotrichea</taxon>
        <taxon>Hypotrichia</taxon>
        <taxon>Euplotida</taxon>
        <taxon>Euplotidae</taxon>
        <taxon>Moneuplotes</taxon>
    </lineage>
</organism>
<reference evidence="1" key="1">
    <citation type="submission" date="2023-07" db="EMBL/GenBank/DDBJ databases">
        <authorList>
            <consortium name="AG Swart"/>
            <person name="Singh M."/>
            <person name="Singh A."/>
            <person name="Seah K."/>
            <person name="Emmerich C."/>
        </authorList>
    </citation>
    <scope>NUCLEOTIDE SEQUENCE</scope>
    <source>
        <strain evidence="1">DP1</strain>
    </source>
</reference>
<sequence length="273" mass="31717">MEDSQEIIETKRQEVLNFEKSQEKLSKEIALEICNSTYYNTHLQQMNVRPLVFGSNLNKNVKLSPPLKLLFEDRTDLLFSKALRSIRLYDINYLICYNILEQKRSCRAFMSCLFPKKASNFQVTSSWVSQVKFTSNLNHIIKISPRVLNLAIFSGFIINERQLKRLLSSFKHVHRLFLKYCIIYLPNAPNFSASLTNWKITRLYLEECDMSTGRDEDKDPKGFLNLIEVLTTCSDVKVCLRKVITGSSVKDLSKAREIFSKNGFGKVQIIEYE</sequence>
<name>A0AAD1X1Q8_EUPCR</name>
<accession>A0AAD1X1Q8</accession>
<gene>
    <name evidence="1" type="ORF">ECRASSUSDP1_LOCUS1157</name>
</gene>
<comment type="caution">
    <text evidence="1">The sequence shown here is derived from an EMBL/GenBank/DDBJ whole genome shotgun (WGS) entry which is preliminary data.</text>
</comment>
<dbReference type="AlphaFoldDB" id="A0AAD1X1Q8"/>
<dbReference type="Proteomes" id="UP001295684">
    <property type="component" value="Unassembled WGS sequence"/>
</dbReference>
<protein>
    <submittedName>
        <fullName evidence="1">Uncharacterized protein</fullName>
    </submittedName>
</protein>
<dbReference type="EMBL" id="CAMPGE010001095">
    <property type="protein sequence ID" value="CAI2359863.1"/>
    <property type="molecule type" value="Genomic_DNA"/>
</dbReference>
<proteinExistence type="predicted"/>
<keyword evidence="2" id="KW-1185">Reference proteome</keyword>
<evidence type="ECO:0000313" key="2">
    <source>
        <dbReference type="Proteomes" id="UP001295684"/>
    </source>
</evidence>
<evidence type="ECO:0000313" key="1">
    <source>
        <dbReference type="EMBL" id="CAI2359863.1"/>
    </source>
</evidence>